<dbReference type="OrthoDB" id="241638at2"/>
<accession>A0A1X7AS66</accession>
<dbReference type="InterPro" id="IPR014710">
    <property type="entry name" value="RmlC-like_jellyroll"/>
</dbReference>
<keyword evidence="3" id="KW-1185">Reference proteome</keyword>
<protein>
    <recommendedName>
        <fullName evidence="4">Cupin domain protein</fullName>
    </recommendedName>
</protein>
<name>A0A1X7AS66_9GAMM</name>
<evidence type="ECO:0008006" key="4">
    <source>
        <dbReference type="Google" id="ProtNLM"/>
    </source>
</evidence>
<dbReference type="AlphaFoldDB" id="A0A1X7AS66"/>
<dbReference type="RefSeq" id="WP_087113390.1">
    <property type="nucleotide sequence ID" value="NZ_CBCSCN010000022.1"/>
</dbReference>
<feature type="chain" id="PRO_5012688212" description="Cupin domain protein" evidence="1">
    <location>
        <begin position="21"/>
        <end position="135"/>
    </location>
</feature>
<dbReference type="Gene3D" id="2.60.120.10">
    <property type="entry name" value="Jelly Rolls"/>
    <property type="match status" value="1"/>
</dbReference>
<evidence type="ECO:0000313" key="3">
    <source>
        <dbReference type="Proteomes" id="UP000196573"/>
    </source>
</evidence>
<sequence>MIKVRKWPLLLIFTCNIVLATEDEASTQSDPLDAVIAAPDSHKVLLENESVRVLRVIIEPGVKEPVHIHKASSVMIVDQPAQIKYYGESDQLIFMTKPTDGKSHQNPQWLDPEGLHSVENIDNKVYKAYRIEIKE</sequence>
<organism evidence="2 3">
    <name type="scientific">Parendozoicomonas haliclonae</name>
    <dbReference type="NCBI Taxonomy" id="1960125"/>
    <lineage>
        <taxon>Bacteria</taxon>
        <taxon>Pseudomonadati</taxon>
        <taxon>Pseudomonadota</taxon>
        <taxon>Gammaproteobacteria</taxon>
        <taxon>Oceanospirillales</taxon>
        <taxon>Endozoicomonadaceae</taxon>
        <taxon>Parendozoicomonas</taxon>
    </lineage>
</organism>
<evidence type="ECO:0000256" key="1">
    <source>
        <dbReference type="SAM" id="SignalP"/>
    </source>
</evidence>
<feature type="signal peptide" evidence="1">
    <location>
        <begin position="1"/>
        <end position="20"/>
    </location>
</feature>
<evidence type="ECO:0000313" key="2">
    <source>
        <dbReference type="EMBL" id="SMA50949.1"/>
    </source>
</evidence>
<reference evidence="2 3" key="1">
    <citation type="submission" date="2017-03" db="EMBL/GenBank/DDBJ databases">
        <authorList>
            <person name="Afonso C.L."/>
            <person name="Miller P.J."/>
            <person name="Scott M.A."/>
            <person name="Spackman E."/>
            <person name="Goraichik I."/>
            <person name="Dimitrov K.M."/>
            <person name="Suarez D.L."/>
            <person name="Swayne D.E."/>
        </authorList>
    </citation>
    <scope>NUCLEOTIDE SEQUENCE [LARGE SCALE GENOMIC DNA]</scope>
    <source>
        <strain evidence="2">SB41UT1</strain>
    </source>
</reference>
<gene>
    <name evidence="2" type="ORF">EHSB41UT_04767</name>
</gene>
<proteinExistence type="predicted"/>
<keyword evidence="1" id="KW-0732">Signal</keyword>
<dbReference type="EMBL" id="FWPT01000021">
    <property type="protein sequence ID" value="SMA50949.1"/>
    <property type="molecule type" value="Genomic_DNA"/>
</dbReference>
<dbReference type="Proteomes" id="UP000196573">
    <property type="component" value="Unassembled WGS sequence"/>
</dbReference>